<name>A0A835EYV2_9POAL</name>
<dbReference type="PANTHER" id="PTHR47482">
    <property type="entry name" value="OS11G0632001 PROTEIN"/>
    <property type="match status" value="1"/>
</dbReference>
<accession>A0A835EYV2</accession>
<proteinExistence type="predicted"/>
<reference evidence="1" key="1">
    <citation type="submission" date="2020-07" db="EMBL/GenBank/DDBJ databases">
        <title>Genome sequence and genetic diversity analysis of an under-domesticated orphan crop, white fonio (Digitaria exilis).</title>
        <authorList>
            <person name="Bennetzen J.L."/>
            <person name="Chen S."/>
            <person name="Ma X."/>
            <person name="Wang X."/>
            <person name="Yssel A.E.J."/>
            <person name="Chaluvadi S.R."/>
            <person name="Johnson M."/>
            <person name="Gangashetty P."/>
            <person name="Hamidou F."/>
            <person name="Sanogo M.D."/>
            <person name="Zwaenepoel A."/>
            <person name="Wallace J."/>
            <person name="Van De Peer Y."/>
            <person name="Van Deynze A."/>
        </authorList>
    </citation>
    <scope>NUCLEOTIDE SEQUENCE</scope>
    <source>
        <tissue evidence="1">Leaves</tissue>
    </source>
</reference>
<dbReference type="Proteomes" id="UP000636709">
    <property type="component" value="Unassembled WGS sequence"/>
</dbReference>
<evidence type="ECO:0000313" key="1">
    <source>
        <dbReference type="EMBL" id="KAF8723243.1"/>
    </source>
</evidence>
<dbReference type="PANTHER" id="PTHR47482:SF5">
    <property type="entry name" value="FAR1 DOMAIN-CONTAINING PROTEIN"/>
    <property type="match status" value="1"/>
</dbReference>
<dbReference type="OrthoDB" id="692211at2759"/>
<evidence type="ECO:0000313" key="2">
    <source>
        <dbReference type="Proteomes" id="UP000636709"/>
    </source>
</evidence>
<sequence>MPELSYQRSTVGGGNEILEVDHVEVDAVVEVSSRPDIVPAWKTRNCCSKGPEFREKSLGQQNALEEALIKFADRKSDYIINPEMGTEFDNVDEASEYYNLYSWECGFGIRWGKKRYSDTQESRKLPLDKRYKLGQEFNYSCSVRILAICLSGFGYRNINLSRGAEEIPDMLVMKRWKRKARLDVPGHLDNLRRQDPALRAQTYMHSSLMVDVLQYMEMADKNVEAYKVGMQFLDDGKKVTTEVCKESDGMGLADRQRQEMQDVGV</sequence>
<keyword evidence="2" id="KW-1185">Reference proteome</keyword>
<evidence type="ECO:0008006" key="3">
    <source>
        <dbReference type="Google" id="ProtNLM"/>
    </source>
</evidence>
<organism evidence="1 2">
    <name type="scientific">Digitaria exilis</name>
    <dbReference type="NCBI Taxonomy" id="1010633"/>
    <lineage>
        <taxon>Eukaryota</taxon>
        <taxon>Viridiplantae</taxon>
        <taxon>Streptophyta</taxon>
        <taxon>Embryophyta</taxon>
        <taxon>Tracheophyta</taxon>
        <taxon>Spermatophyta</taxon>
        <taxon>Magnoliopsida</taxon>
        <taxon>Liliopsida</taxon>
        <taxon>Poales</taxon>
        <taxon>Poaceae</taxon>
        <taxon>PACMAD clade</taxon>
        <taxon>Panicoideae</taxon>
        <taxon>Panicodae</taxon>
        <taxon>Paniceae</taxon>
        <taxon>Anthephorinae</taxon>
        <taxon>Digitaria</taxon>
    </lineage>
</organism>
<comment type="caution">
    <text evidence="1">The sequence shown here is derived from an EMBL/GenBank/DDBJ whole genome shotgun (WGS) entry which is preliminary data.</text>
</comment>
<dbReference type="EMBL" id="JACEFO010001668">
    <property type="protein sequence ID" value="KAF8723243.1"/>
    <property type="molecule type" value="Genomic_DNA"/>
</dbReference>
<protein>
    <recommendedName>
        <fullName evidence="3">Protein FAR1-RELATED SEQUENCE</fullName>
    </recommendedName>
</protein>
<dbReference type="AlphaFoldDB" id="A0A835EYV2"/>
<gene>
    <name evidence="1" type="ORF">HU200_021758</name>
</gene>